<dbReference type="RefSeq" id="WP_091762695.1">
    <property type="nucleotide sequence ID" value="NZ_FOHB01000011.1"/>
</dbReference>
<dbReference type="InterPro" id="IPR021878">
    <property type="entry name" value="TgpA_N"/>
</dbReference>
<dbReference type="Proteomes" id="UP000199019">
    <property type="component" value="Unassembled WGS sequence"/>
</dbReference>
<proteinExistence type="predicted"/>
<keyword evidence="2" id="KW-1133">Transmembrane helix</keyword>
<feature type="domain" description="Transglutaminase-like" evidence="3">
    <location>
        <begin position="483"/>
        <end position="552"/>
    </location>
</feature>
<feature type="transmembrane region" description="Helical" evidence="2">
    <location>
        <begin position="625"/>
        <end position="647"/>
    </location>
</feature>
<evidence type="ECO:0000256" key="1">
    <source>
        <dbReference type="SAM" id="MobiDB-lite"/>
    </source>
</evidence>
<protein>
    <submittedName>
        <fullName evidence="4">Transglutaminase-like superfamily protein</fullName>
    </submittedName>
</protein>
<dbReference type="EMBL" id="FOHB01000011">
    <property type="protein sequence ID" value="SES48807.1"/>
    <property type="molecule type" value="Genomic_DNA"/>
</dbReference>
<feature type="transmembrane region" description="Helical" evidence="2">
    <location>
        <begin position="60"/>
        <end position="77"/>
    </location>
</feature>
<dbReference type="STRING" id="587636.SAMN05216199_0205"/>
<dbReference type="PANTHER" id="PTHR42736">
    <property type="entry name" value="PROTEIN-GLUTAMINE GAMMA-GLUTAMYLTRANSFERASE"/>
    <property type="match status" value="1"/>
</dbReference>
<dbReference type="SMART" id="SM00460">
    <property type="entry name" value="TGc"/>
    <property type="match status" value="1"/>
</dbReference>
<sequence>MSRTRLADTAIAALATAVVSWPLTTLFTPDDWIRPTMLMVAFVAAAGLLGRWLTTSKTGVLFVQLVALVVGAGWIYGRGHLWHGLPGVDTVLAFNNLLVDARETIQNYAAPAPTNRGIILGVGLAMGLTAMLVDHLAVMRRSPALAGLPLLTAFLISASNSGSSLHPVYFVIAAGVWLIMVGRQGIASVRRWSTTAPLQSRGRATSDRDGTMGFASLGRTLGVAALAAAVVLPVVTPHLPTRYLVDGLGRATDSTGFSDGQIGLNSTLDLTRSLEDRSQSPVLSYTTTAASPTPLRVGVLTTYRGGEWRPDRSDSELSPRPRVALPDDISSDVPRKRYRISVDDSRLQAPQLAAPYPLVAGEVDDASWGVDPQTQVLRTNRSVTSYRMDYVALDPPRALLEQPTTDRLSDSQRFDALRVDRESAPTVESLVRQVVPEGATRIEAAMAIQEHFRSSAYTYSLQLAGPVRDETGRDVPMDPITHFLTTRQGYCVQFATAMVMMARAAGIPARMAIGFLPGTLDKGTYTVRAADAHAWPELYFEGAGWLRFEPTPASRSGQAPPYSLEEVQTPDTQSTATDAPSVSATSAPRRDNGANDPGASDRATTSGSADTGVLSAWWSSGRLTLLGWVLLGLVVGVAGTVAVPVAARLRRRRRLHEAPDDAQRVEVEWQAMVERIGDLGVVAPRGSTPRQAGRFYQREAYLEGAEVASLKRVVDTVEQSRYARPGTTLVDIREDAERVVHAVSGVRRRRDRVRALLWPQDGLVEWRERRAAVTEPVQRAWDSVRSRLGRS</sequence>
<reference evidence="5" key="1">
    <citation type="submission" date="2016-10" db="EMBL/GenBank/DDBJ databases">
        <authorList>
            <person name="Varghese N."/>
            <person name="Submissions S."/>
        </authorList>
    </citation>
    <scope>NUCLEOTIDE SEQUENCE [LARGE SCALE GENOMIC DNA]</scope>
    <source>
        <strain evidence="5">CGMCC 1.6963</strain>
    </source>
</reference>
<keyword evidence="2" id="KW-0472">Membrane</keyword>
<evidence type="ECO:0000256" key="2">
    <source>
        <dbReference type="SAM" id="Phobius"/>
    </source>
</evidence>
<name>A0A1H9XSV8_9MICO</name>
<accession>A0A1H9XSV8</accession>
<dbReference type="AlphaFoldDB" id="A0A1H9XSV8"/>
<dbReference type="OrthoDB" id="9804023at2"/>
<feature type="transmembrane region" description="Helical" evidence="2">
    <location>
        <begin position="118"/>
        <end position="137"/>
    </location>
</feature>
<dbReference type="Pfam" id="PF11992">
    <property type="entry name" value="TgpA_N"/>
    <property type="match status" value="1"/>
</dbReference>
<evidence type="ECO:0000259" key="3">
    <source>
        <dbReference type="SMART" id="SM00460"/>
    </source>
</evidence>
<gene>
    <name evidence="4" type="ORF">SAMN05216199_0205</name>
</gene>
<evidence type="ECO:0000313" key="5">
    <source>
        <dbReference type="Proteomes" id="UP000199019"/>
    </source>
</evidence>
<dbReference type="SUPFAM" id="SSF54001">
    <property type="entry name" value="Cysteine proteinases"/>
    <property type="match status" value="1"/>
</dbReference>
<keyword evidence="5" id="KW-1185">Reference proteome</keyword>
<feature type="region of interest" description="Disordered" evidence="1">
    <location>
        <begin position="551"/>
        <end position="609"/>
    </location>
</feature>
<dbReference type="InterPro" id="IPR038765">
    <property type="entry name" value="Papain-like_cys_pep_sf"/>
</dbReference>
<evidence type="ECO:0000313" key="4">
    <source>
        <dbReference type="EMBL" id="SES48807.1"/>
    </source>
</evidence>
<dbReference type="InterPro" id="IPR052901">
    <property type="entry name" value="Bact_TGase-like"/>
</dbReference>
<dbReference type="PANTHER" id="PTHR42736:SF1">
    <property type="entry name" value="PROTEIN-GLUTAMINE GAMMA-GLUTAMYLTRANSFERASE"/>
    <property type="match status" value="1"/>
</dbReference>
<feature type="transmembrane region" description="Helical" evidence="2">
    <location>
        <begin position="168"/>
        <end position="189"/>
    </location>
</feature>
<feature type="compositionally biased region" description="Basic and acidic residues" evidence="1">
    <location>
        <begin position="306"/>
        <end position="319"/>
    </location>
</feature>
<feature type="transmembrane region" description="Helical" evidence="2">
    <location>
        <begin position="32"/>
        <end position="53"/>
    </location>
</feature>
<dbReference type="Gene3D" id="3.10.620.30">
    <property type="match status" value="1"/>
</dbReference>
<keyword evidence="2" id="KW-0812">Transmembrane</keyword>
<feature type="transmembrane region" description="Helical" evidence="2">
    <location>
        <begin position="144"/>
        <end position="162"/>
    </location>
</feature>
<dbReference type="Pfam" id="PF01841">
    <property type="entry name" value="Transglut_core"/>
    <property type="match status" value="1"/>
</dbReference>
<dbReference type="InterPro" id="IPR002931">
    <property type="entry name" value="Transglutaminase-like"/>
</dbReference>
<organism evidence="4 5">
    <name type="scientific">Pedococcus cremeus</name>
    <dbReference type="NCBI Taxonomy" id="587636"/>
    <lineage>
        <taxon>Bacteria</taxon>
        <taxon>Bacillati</taxon>
        <taxon>Actinomycetota</taxon>
        <taxon>Actinomycetes</taxon>
        <taxon>Micrococcales</taxon>
        <taxon>Intrasporangiaceae</taxon>
        <taxon>Pedococcus</taxon>
    </lineage>
</organism>
<feature type="compositionally biased region" description="Polar residues" evidence="1">
    <location>
        <begin position="569"/>
        <end position="586"/>
    </location>
</feature>
<feature type="region of interest" description="Disordered" evidence="1">
    <location>
        <begin position="306"/>
        <end position="329"/>
    </location>
</feature>
<feature type="transmembrane region" description="Helical" evidence="2">
    <location>
        <begin position="210"/>
        <end position="235"/>
    </location>
</feature>